<dbReference type="GeneID" id="78363683"/>
<keyword evidence="4 9" id="KW-0489">Methyltransferase</keyword>
<dbReference type="InterPro" id="IPR036631">
    <property type="entry name" value="MGMT_N_sf"/>
</dbReference>
<dbReference type="InterPro" id="IPR036388">
    <property type="entry name" value="WH-like_DNA-bd_sf"/>
</dbReference>
<dbReference type="NCBIfam" id="TIGR00589">
    <property type="entry name" value="ogt"/>
    <property type="match status" value="1"/>
</dbReference>
<dbReference type="SUPFAM" id="SSF53155">
    <property type="entry name" value="Methylated DNA-protein cysteine methyltransferase domain"/>
    <property type="match status" value="1"/>
</dbReference>
<reference evidence="13" key="1">
    <citation type="submission" date="2017-05" db="EMBL/GenBank/DDBJ databases">
        <title>Improved OligoMM genomes.</title>
        <authorList>
            <person name="Garzetti D."/>
        </authorList>
    </citation>
    <scope>NUCLEOTIDE SEQUENCE [LARGE SCALE GENOMIC DNA]</scope>
    <source>
        <strain evidence="13">YL45</strain>
    </source>
</reference>
<dbReference type="SUPFAM" id="SSF46767">
    <property type="entry name" value="Methylated DNA-protein cysteine methyltransferase, C-terminal domain"/>
    <property type="match status" value="1"/>
</dbReference>
<dbReference type="PANTHER" id="PTHR10815">
    <property type="entry name" value="METHYLATED-DNA--PROTEIN-CYSTEINE METHYLTRANSFERASE"/>
    <property type="match status" value="1"/>
</dbReference>
<dbReference type="InterPro" id="IPR001497">
    <property type="entry name" value="MethylDNA_cys_MeTrfase_AS"/>
</dbReference>
<dbReference type="EC" id="2.1.1.63" evidence="9"/>
<dbReference type="InterPro" id="IPR014048">
    <property type="entry name" value="MethylDNA_cys_MeTrfase_DNA-bd"/>
</dbReference>
<dbReference type="Pfam" id="PF01035">
    <property type="entry name" value="DNA_binding_1"/>
    <property type="match status" value="1"/>
</dbReference>
<comment type="catalytic activity">
    <reaction evidence="8 9">
        <text>a 6-O-methyl-2'-deoxyguanosine in DNA + L-cysteinyl-[protein] = S-methyl-L-cysteinyl-[protein] + a 2'-deoxyguanosine in DNA</text>
        <dbReference type="Rhea" id="RHEA:24000"/>
        <dbReference type="Rhea" id="RHEA-COMP:10131"/>
        <dbReference type="Rhea" id="RHEA-COMP:10132"/>
        <dbReference type="Rhea" id="RHEA-COMP:11367"/>
        <dbReference type="Rhea" id="RHEA-COMP:11368"/>
        <dbReference type="ChEBI" id="CHEBI:29950"/>
        <dbReference type="ChEBI" id="CHEBI:82612"/>
        <dbReference type="ChEBI" id="CHEBI:85445"/>
        <dbReference type="ChEBI" id="CHEBI:85448"/>
        <dbReference type="EC" id="2.1.1.63"/>
    </reaction>
</comment>
<evidence type="ECO:0000256" key="8">
    <source>
        <dbReference type="ARBA" id="ARBA00049348"/>
    </source>
</evidence>
<sequence>MIKTTDYNDVIIHQEWCSPCGWLDLASIGNTLVMSDWVEGWHRLPTLSRFRRLTKKEFETGTSPVIEKAKTQLFEYFQGKRENFDLPLEFIGTDFQKRVWTALLDIPFGETKSYGEIAATVGCQAYQAVGGAVGSNPLSIIVPCHRVIGANGKLTGYGGGFEAKTWLLSHERSKFYLS</sequence>
<comment type="catalytic activity">
    <reaction evidence="1 9">
        <text>a 4-O-methyl-thymidine in DNA + L-cysteinyl-[protein] = a thymidine in DNA + S-methyl-L-cysteinyl-[protein]</text>
        <dbReference type="Rhea" id="RHEA:53428"/>
        <dbReference type="Rhea" id="RHEA-COMP:10131"/>
        <dbReference type="Rhea" id="RHEA-COMP:10132"/>
        <dbReference type="Rhea" id="RHEA-COMP:13555"/>
        <dbReference type="Rhea" id="RHEA-COMP:13556"/>
        <dbReference type="ChEBI" id="CHEBI:29950"/>
        <dbReference type="ChEBI" id="CHEBI:82612"/>
        <dbReference type="ChEBI" id="CHEBI:137386"/>
        <dbReference type="ChEBI" id="CHEBI:137387"/>
        <dbReference type="EC" id="2.1.1.63"/>
    </reaction>
</comment>
<comment type="caution">
    <text evidence="12">The sequence shown here is derived from an EMBL/GenBank/DDBJ whole genome shotgun (WGS) entry which is preliminary data.</text>
</comment>
<dbReference type="EMBL" id="NHMP01000002">
    <property type="protein sequence ID" value="OXE50394.1"/>
    <property type="molecule type" value="Genomic_DNA"/>
</dbReference>
<dbReference type="HAMAP" id="MF_00772">
    <property type="entry name" value="OGT"/>
    <property type="match status" value="1"/>
</dbReference>
<dbReference type="Gene3D" id="1.10.10.10">
    <property type="entry name" value="Winged helix-like DNA-binding domain superfamily/Winged helix DNA-binding domain"/>
    <property type="match status" value="1"/>
</dbReference>
<evidence type="ECO:0000259" key="10">
    <source>
        <dbReference type="Pfam" id="PF01035"/>
    </source>
</evidence>
<evidence type="ECO:0000256" key="6">
    <source>
        <dbReference type="ARBA" id="ARBA00022763"/>
    </source>
</evidence>
<dbReference type="PROSITE" id="PS00374">
    <property type="entry name" value="MGMT"/>
    <property type="match status" value="1"/>
</dbReference>
<evidence type="ECO:0000256" key="5">
    <source>
        <dbReference type="ARBA" id="ARBA00022679"/>
    </source>
</evidence>
<keyword evidence="3 9" id="KW-0963">Cytoplasm</keyword>
<evidence type="ECO:0000256" key="2">
    <source>
        <dbReference type="ARBA" id="ARBA00008711"/>
    </source>
</evidence>
<keyword evidence="5 9" id="KW-0808">Transferase</keyword>
<dbReference type="InterPro" id="IPR023546">
    <property type="entry name" value="MGMT"/>
</dbReference>
<comment type="similarity">
    <text evidence="2 9">Belongs to the MGMT family.</text>
</comment>
<dbReference type="Proteomes" id="UP000214610">
    <property type="component" value="Unassembled WGS sequence"/>
</dbReference>
<name>A0A227KQ66_9BURK</name>
<accession>A0A227KQ66</accession>
<evidence type="ECO:0000313" key="12">
    <source>
        <dbReference type="EMBL" id="OXE50394.1"/>
    </source>
</evidence>
<organism evidence="12 13">
    <name type="scientific">Turicimonas muris</name>
    <dbReference type="NCBI Taxonomy" id="1796652"/>
    <lineage>
        <taxon>Bacteria</taxon>
        <taxon>Pseudomonadati</taxon>
        <taxon>Pseudomonadota</taxon>
        <taxon>Betaproteobacteria</taxon>
        <taxon>Burkholderiales</taxon>
        <taxon>Sutterellaceae</taxon>
        <taxon>Turicimonas</taxon>
    </lineage>
</organism>
<dbReference type="InterPro" id="IPR008332">
    <property type="entry name" value="MethylG_MeTrfase_N"/>
</dbReference>
<dbReference type="CDD" id="cd06445">
    <property type="entry name" value="ATase"/>
    <property type="match status" value="1"/>
</dbReference>
<dbReference type="Pfam" id="PF02870">
    <property type="entry name" value="Methyltransf_1N"/>
    <property type="match status" value="1"/>
</dbReference>
<evidence type="ECO:0000256" key="9">
    <source>
        <dbReference type="HAMAP-Rule" id="MF_00772"/>
    </source>
</evidence>
<dbReference type="InterPro" id="IPR036217">
    <property type="entry name" value="MethylDNA_cys_MeTrfase_DNAb"/>
</dbReference>
<dbReference type="GO" id="GO:0003908">
    <property type="term" value="F:methylated-DNA-[protein]-cysteine S-methyltransferase activity"/>
    <property type="evidence" value="ECO:0007669"/>
    <property type="project" value="UniProtKB-UniRule"/>
</dbReference>
<proteinExistence type="inferred from homology"/>
<keyword evidence="13" id="KW-1185">Reference proteome</keyword>
<gene>
    <name evidence="12" type="ORF">ADH67_05285</name>
</gene>
<dbReference type="FunFam" id="1.10.10.10:FF:000214">
    <property type="entry name" value="Methylated-DNA--protein-cysteine methyltransferase"/>
    <property type="match status" value="1"/>
</dbReference>
<keyword evidence="7 9" id="KW-0234">DNA repair</keyword>
<evidence type="ECO:0000313" key="13">
    <source>
        <dbReference type="Proteomes" id="UP000214610"/>
    </source>
</evidence>
<comment type="subcellular location">
    <subcellularLocation>
        <location evidence="9">Cytoplasm</location>
    </subcellularLocation>
</comment>
<keyword evidence="6 9" id="KW-0227">DNA damage</keyword>
<dbReference type="RefSeq" id="WP_066592075.1">
    <property type="nucleotide sequence ID" value="NZ_CAJTBZ010000020.1"/>
</dbReference>
<evidence type="ECO:0000256" key="4">
    <source>
        <dbReference type="ARBA" id="ARBA00022603"/>
    </source>
</evidence>
<feature type="domain" description="Methylated-DNA-[protein]-cysteine S-methyltransferase DNA binding" evidence="10">
    <location>
        <begin position="94"/>
        <end position="172"/>
    </location>
</feature>
<evidence type="ECO:0000259" key="11">
    <source>
        <dbReference type="Pfam" id="PF02870"/>
    </source>
</evidence>
<comment type="function">
    <text evidence="9">Involved in the cellular defense against the biological effects of O6-methylguanine (O6-MeG) and O4-methylthymine (O4-MeT) in DNA. Repairs the methylated nucleobase in DNA by stoichiometrically transferring the methyl group to a cysteine residue in the enzyme. This is a suicide reaction: the enzyme is irreversibly inactivated.</text>
</comment>
<dbReference type="AlphaFoldDB" id="A0A227KQ66"/>
<dbReference type="GO" id="GO:0032259">
    <property type="term" value="P:methylation"/>
    <property type="evidence" value="ECO:0007669"/>
    <property type="project" value="UniProtKB-KW"/>
</dbReference>
<feature type="active site" description="Nucleophile; methyl group acceptor" evidence="9">
    <location>
        <position position="144"/>
    </location>
</feature>
<protein>
    <recommendedName>
        <fullName evidence="9">Methylated-DNA--protein-cysteine methyltransferase</fullName>
        <ecNumber evidence="9">2.1.1.63</ecNumber>
    </recommendedName>
    <alternativeName>
        <fullName evidence="9">6-O-methylguanine-DNA methyltransferase</fullName>
        <shortName evidence="9">MGMT</shortName>
    </alternativeName>
    <alternativeName>
        <fullName evidence="9">O-6-methylguanine-DNA-alkyltransferase</fullName>
    </alternativeName>
</protein>
<comment type="miscellaneous">
    <text evidence="9">This enzyme catalyzes only one turnover and therefore is not strictly catalytic. According to one definition, an enzyme is a biocatalyst that acts repeatedly and over many reaction cycles.</text>
</comment>
<evidence type="ECO:0000256" key="1">
    <source>
        <dbReference type="ARBA" id="ARBA00001286"/>
    </source>
</evidence>
<feature type="domain" description="Methylguanine DNA methyltransferase ribonuclease-like" evidence="11">
    <location>
        <begin position="18"/>
        <end position="90"/>
    </location>
</feature>
<evidence type="ECO:0000256" key="3">
    <source>
        <dbReference type="ARBA" id="ARBA00022490"/>
    </source>
</evidence>
<dbReference type="Gene3D" id="3.30.160.70">
    <property type="entry name" value="Methylated DNA-protein cysteine methyltransferase domain"/>
    <property type="match status" value="1"/>
</dbReference>
<dbReference type="GO" id="GO:0005737">
    <property type="term" value="C:cytoplasm"/>
    <property type="evidence" value="ECO:0007669"/>
    <property type="project" value="UniProtKB-SubCell"/>
</dbReference>
<dbReference type="PANTHER" id="PTHR10815:SF5">
    <property type="entry name" value="METHYLATED-DNA--PROTEIN-CYSTEINE METHYLTRANSFERASE"/>
    <property type="match status" value="1"/>
</dbReference>
<dbReference type="GO" id="GO:0006307">
    <property type="term" value="P:DNA alkylation repair"/>
    <property type="evidence" value="ECO:0007669"/>
    <property type="project" value="UniProtKB-UniRule"/>
</dbReference>
<evidence type="ECO:0000256" key="7">
    <source>
        <dbReference type="ARBA" id="ARBA00023204"/>
    </source>
</evidence>